<dbReference type="GO" id="GO:0005789">
    <property type="term" value="C:endoplasmic reticulum membrane"/>
    <property type="evidence" value="ECO:0007669"/>
    <property type="project" value="UniProtKB-SubCell"/>
</dbReference>
<keyword evidence="4 5" id="KW-0472">Membrane</keyword>
<dbReference type="AlphaFoldDB" id="A0A8B8I7V1"/>
<feature type="transmembrane region" description="Helical" evidence="5">
    <location>
        <begin position="48"/>
        <end position="67"/>
    </location>
</feature>
<keyword evidence="8" id="KW-1185">Reference proteome</keyword>
<keyword evidence="5" id="KW-0256">Endoplasmic reticulum</keyword>
<evidence type="ECO:0000313" key="9">
    <source>
        <dbReference type="RefSeq" id="XP_026493163.1"/>
    </source>
</evidence>
<feature type="transmembrane region" description="Helical" evidence="5">
    <location>
        <begin position="6"/>
        <end position="27"/>
    </location>
</feature>
<keyword evidence="3 5" id="KW-1133">Transmembrane helix</keyword>
<dbReference type="GO" id="GO:0070973">
    <property type="term" value="P:protein localization to endoplasmic reticulum exit site"/>
    <property type="evidence" value="ECO:0007669"/>
    <property type="project" value="UniProtKB-UniRule"/>
</dbReference>
<organism evidence="8 9">
    <name type="scientific">Vanessa tameamea</name>
    <name type="common">Kamehameha butterfly</name>
    <dbReference type="NCBI Taxonomy" id="334116"/>
    <lineage>
        <taxon>Eukaryota</taxon>
        <taxon>Metazoa</taxon>
        <taxon>Ecdysozoa</taxon>
        <taxon>Arthropoda</taxon>
        <taxon>Hexapoda</taxon>
        <taxon>Insecta</taxon>
        <taxon>Pterygota</taxon>
        <taxon>Neoptera</taxon>
        <taxon>Endopterygota</taxon>
        <taxon>Lepidoptera</taxon>
        <taxon>Glossata</taxon>
        <taxon>Ditrysia</taxon>
        <taxon>Papilionoidea</taxon>
        <taxon>Nymphalidae</taxon>
        <taxon>Nymphalinae</taxon>
        <taxon>Vanessa</taxon>
    </lineage>
</organism>
<evidence type="ECO:0000256" key="4">
    <source>
        <dbReference type="ARBA" id="ARBA00023136"/>
    </source>
</evidence>
<dbReference type="OrthoDB" id="435607at2759"/>
<keyword evidence="5" id="KW-0931">ER-Golgi transport</keyword>
<accession>A0A8B8I7V1</accession>
<name>A0A8B8I7V1_VANTA</name>
<comment type="subcellular location">
    <subcellularLocation>
        <location evidence="5">Endoplasmic reticulum membrane</location>
        <topology evidence="5">Multi-pass membrane protein</topology>
    </subcellularLocation>
    <subcellularLocation>
        <location evidence="1">Membrane</location>
        <topology evidence="1">Multi-pass membrane protein</topology>
    </subcellularLocation>
</comment>
<protein>
    <recommendedName>
        <fullName evidence="5">Endoplasmic reticulum transmembrane protein</fullName>
    </recommendedName>
</protein>
<evidence type="ECO:0000256" key="6">
    <source>
        <dbReference type="SAM" id="Coils"/>
    </source>
</evidence>
<dbReference type="GO" id="GO:0006886">
    <property type="term" value="P:intracellular protein transport"/>
    <property type="evidence" value="ECO:0007669"/>
    <property type="project" value="UniProtKB-UniRule"/>
</dbReference>
<evidence type="ECO:0000256" key="3">
    <source>
        <dbReference type="ARBA" id="ARBA00022989"/>
    </source>
</evidence>
<dbReference type="GO" id="GO:0006888">
    <property type="term" value="P:endoplasmic reticulum to Golgi vesicle-mediated transport"/>
    <property type="evidence" value="ECO:0007669"/>
    <property type="project" value="UniProtKB-UniRule"/>
</dbReference>
<evidence type="ECO:0000259" key="7">
    <source>
        <dbReference type="Pfam" id="PF05529"/>
    </source>
</evidence>
<keyword evidence="5" id="KW-0653">Protein transport</keyword>
<dbReference type="GeneID" id="113398576"/>
<dbReference type="Proteomes" id="UP001652626">
    <property type="component" value="Chromosome 14"/>
</dbReference>
<evidence type="ECO:0000313" key="8">
    <source>
        <dbReference type="Proteomes" id="UP001652626"/>
    </source>
</evidence>
<evidence type="ECO:0000256" key="5">
    <source>
        <dbReference type="RuleBase" id="RU367026"/>
    </source>
</evidence>
<evidence type="ECO:0000256" key="1">
    <source>
        <dbReference type="ARBA" id="ARBA00004141"/>
    </source>
</evidence>
<evidence type="ECO:0000256" key="2">
    <source>
        <dbReference type="ARBA" id="ARBA00022692"/>
    </source>
</evidence>
<keyword evidence="2 5" id="KW-0812">Transmembrane</keyword>
<dbReference type="RefSeq" id="XP_026493163.1">
    <property type="nucleotide sequence ID" value="XM_026637378.2"/>
</dbReference>
<dbReference type="Pfam" id="PF05529">
    <property type="entry name" value="Bap31"/>
    <property type="match status" value="1"/>
</dbReference>
<dbReference type="PANTHER" id="PTHR12701">
    <property type="entry name" value="BCR-ASSOCIATED PROTEIN, BAP"/>
    <property type="match status" value="1"/>
</dbReference>
<dbReference type="InterPro" id="IPR040463">
    <property type="entry name" value="BAP29/BAP31_N"/>
</dbReference>
<dbReference type="OMA" id="PRRWNQF"/>
<keyword evidence="5" id="KW-0813">Transport</keyword>
<comment type="similarity">
    <text evidence="5">Belongs to the BCAP29/BCAP31 family.</text>
</comment>
<dbReference type="InterPro" id="IPR008417">
    <property type="entry name" value="BAP29/BAP31"/>
</dbReference>
<reference evidence="9" key="1">
    <citation type="submission" date="2025-08" db="UniProtKB">
        <authorList>
            <consortium name="RefSeq"/>
        </authorList>
    </citation>
    <scope>IDENTIFICATION</scope>
    <source>
        <tissue evidence="9">Whole body</tissue>
    </source>
</reference>
<sequence>MSIQWTFIAGYLYVEIFLVIIMISPIFSPRKWYRFFRSRLFSIFQERTAMYFYGLLGILSLFLFDSIREMRKYSISSEPGHNQLASEMKGNVKLFRSQRNFYITGFAIFLSFVIRRLVTMIIIQYELQLKAEAIIRKAEDTVNFAKTTVIKQNIQDDTQNYDEIKSKLNETENLLENQKARIKDLEEEATVWRLKYEEAINSSRAQGDN</sequence>
<gene>
    <name evidence="9" type="primary">LOC113398576</name>
</gene>
<comment type="function">
    <text evidence="5">May play a role in anterograde transport of membrane proteins from the endoplasmic reticulum to the Golgi.</text>
</comment>
<dbReference type="PANTHER" id="PTHR12701:SF20">
    <property type="entry name" value="ENDOPLASMIC RETICULUM TRANSMEMBRANE PROTEIN"/>
    <property type="match status" value="1"/>
</dbReference>
<keyword evidence="6" id="KW-0175">Coiled coil</keyword>
<feature type="domain" description="BAP29/BAP31 transmembrane" evidence="7">
    <location>
        <begin position="1"/>
        <end position="133"/>
    </location>
</feature>
<feature type="coiled-coil region" evidence="6">
    <location>
        <begin position="154"/>
        <end position="202"/>
    </location>
</feature>
<proteinExistence type="inferred from homology"/>
<feature type="transmembrane region" description="Helical" evidence="5">
    <location>
        <begin position="101"/>
        <end position="123"/>
    </location>
</feature>